<dbReference type="Pfam" id="PF07859">
    <property type="entry name" value="Abhydrolase_3"/>
    <property type="match status" value="1"/>
</dbReference>
<dbReference type="GO" id="GO:0016787">
    <property type="term" value="F:hydrolase activity"/>
    <property type="evidence" value="ECO:0007669"/>
    <property type="project" value="UniProtKB-KW"/>
</dbReference>
<dbReference type="InterPro" id="IPR050300">
    <property type="entry name" value="GDXG_lipolytic_enzyme"/>
</dbReference>
<keyword evidence="2" id="KW-0378">Hydrolase</keyword>
<evidence type="ECO:0000256" key="1">
    <source>
        <dbReference type="ARBA" id="ARBA00010515"/>
    </source>
</evidence>
<dbReference type="SUPFAM" id="SSF53474">
    <property type="entry name" value="alpha/beta-Hydrolases"/>
    <property type="match status" value="1"/>
</dbReference>
<protein>
    <recommendedName>
        <fullName evidence="3">Alpha/beta hydrolase fold-3 domain-containing protein</fullName>
    </recommendedName>
</protein>
<sequence>MSTSSFNFPNPLNMHPAQLKLLLSLLPKVPLIARVALLHVLHMSKSSQYLDLRSDLIVSVLRSYLQPTKLRSITSTQKFANRDSGVKGRIWVSTYASLVPETDVRDALAGAIQSLRTPDTPEIDIRLPGIVPVEGEWTGYRAGATSEERQPQIGEKEKYEKLQKEVTSPLTVLYFHGGAYYLLDPSSHRPVTKKIAKMTGGRVYSVRYRLAPQNPFPAALLDALISYLTLLYPPSDAYHQPVDPRHIVIAGDRRIRWHGEERDILLPGGLALNSPWLDITQSSASWEVNKDFDYLPPAEAYAKHSPPPCEAWPANPPRIALYADDDLLAHPLVTLVMSRNWKGAPPVFICTGWELLADEDKYMARKLHEDGVPVVFEEYEGMPHCFAIILTTTPNARRCFDGWTGFMKKIITHPDTIDSKAITVKAKTLEEVSLTFESLLSDVSEEDIRQRVLEKKETTLASTPQVVPKL</sequence>
<comment type="caution">
    <text evidence="4">The sequence shown here is derived from an EMBL/GenBank/DDBJ whole genome shotgun (WGS) entry which is preliminary data.</text>
</comment>
<organism evidence="4 5">
    <name type="scientific">Colletotrichum zoysiae</name>
    <dbReference type="NCBI Taxonomy" id="1216348"/>
    <lineage>
        <taxon>Eukaryota</taxon>
        <taxon>Fungi</taxon>
        <taxon>Dikarya</taxon>
        <taxon>Ascomycota</taxon>
        <taxon>Pezizomycotina</taxon>
        <taxon>Sordariomycetes</taxon>
        <taxon>Hypocreomycetidae</taxon>
        <taxon>Glomerellales</taxon>
        <taxon>Glomerellaceae</taxon>
        <taxon>Colletotrichum</taxon>
        <taxon>Colletotrichum graminicola species complex</taxon>
    </lineage>
</organism>
<dbReference type="Gene3D" id="3.40.50.1820">
    <property type="entry name" value="alpha/beta hydrolase"/>
    <property type="match status" value="2"/>
</dbReference>
<evidence type="ECO:0000313" key="4">
    <source>
        <dbReference type="EMBL" id="KAK2031416.1"/>
    </source>
</evidence>
<gene>
    <name evidence="4" type="ORF">LX32DRAFT_650733</name>
</gene>
<dbReference type="AlphaFoldDB" id="A0AAD9HNL4"/>
<keyword evidence="5" id="KW-1185">Reference proteome</keyword>
<dbReference type="InterPro" id="IPR013094">
    <property type="entry name" value="AB_hydrolase_3"/>
</dbReference>
<feature type="domain" description="Alpha/beta hydrolase fold-3" evidence="3">
    <location>
        <begin position="172"/>
        <end position="387"/>
    </location>
</feature>
<comment type="similarity">
    <text evidence="1">Belongs to the 'GDXG' lipolytic enzyme family.</text>
</comment>
<dbReference type="EMBL" id="MU842840">
    <property type="protein sequence ID" value="KAK2031416.1"/>
    <property type="molecule type" value="Genomic_DNA"/>
</dbReference>
<dbReference type="Proteomes" id="UP001232148">
    <property type="component" value="Unassembled WGS sequence"/>
</dbReference>
<evidence type="ECO:0000259" key="3">
    <source>
        <dbReference type="Pfam" id="PF07859"/>
    </source>
</evidence>
<dbReference type="InterPro" id="IPR002168">
    <property type="entry name" value="Lipase_GDXG_HIS_AS"/>
</dbReference>
<dbReference type="PANTHER" id="PTHR48081:SF25">
    <property type="entry name" value="PUTATIVE (AFU_ORTHOLOGUE AFUA_3G11560)-RELATED"/>
    <property type="match status" value="1"/>
</dbReference>
<proteinExistence type="inferred from homology"/>
<dbReference type="PROSITE" id="PS01173">
    <property type="entry name" value="LIPASE_GDXG_HIS"/>
    <property type="match status" value="1"/>
</dbReference>
<dbReference type="PANTHER" id="PTHR48081">
    <property type="entry name" value="AB HYDROLASE SUPERFAMILY PROTEIN C4A8.06C"/>
    <property type="match status" value="1"/>
</dbReference>
<dbReference type="InterPro" id="IPR029058">
    <property type="entry name" value="AB_hydrolase_fold"/>
</dbReference>
<evidence type="ECO:0000256" key="2">
    <source>
        <dbReference type="ARBA" id="ARBA00022801"/>
    </source>
</evidence>
<name>A0AAD9HNL4_9PEZI</name>
<reference evidence="4" key="1">
    <citation type="submission" date="2021-06" db="EMBL/GenBank/DDBJ databases">
        <title>Comparative genomics, transcriptomics and evolutionary studies reveal genomic signatures of adaptation to plant cell wall in hemibiotrophic fungi.</title>
        <authorList>
            <consortium name="DOE Joint Genome Institute"/>
            <person name="Baroncelli R."/>
            <person name="Diaz J.F."/>
            <person name="Benocci T."/>
            <person name="Peng M."/>
            <person name="Battaglia E."/>
            <person name="Haridas S."/>
            <person name="Andreopoulos W."/>
            <person name="Labutti K."/>
            <person name="Pangilinan J."/>
            <person name="Floch G.L."/>
            <person name="Makela M.R."/>
            <person name="Henrissat B."/>
            <person name="Grigoriev I.V."/>
            <person name="Crouch J.A."/>
            <person name="De Vries R.P."/>
            <person name="Sukno S.A."/>
            <person name="Thon M.R."/>
        </authorList>
    </citation>
    <scope>NUCLEOTIDE SEQUENCE</scope>
    <source>
        <strain evidence="4">MAFF235873</strain>
    </source>
</reference>
<evidence type="ECO:0000313" key="5">
    <source>
        <dbReference type="Proteomes" id="UP001232148"/>
    </source>
</evidence>
<accession>A0AAD9HNL4</accession>